<dbReference type="InterPro" id="IPR007197">
    <property type="entry name" value="rSAM"/>
</dbReference>
<keyword evidence="6 8" id="KW-0408">Iron</keyword>
<reference evidence="9 10" key="1">
    <citation type="submission" date="2016-10" db="EMBL/GenBank/DDBJ databases">
        <authorList>
            <person name="de Groot N.N."/>
        </authorList>
    </citation>
    <scope>NUCLEOTIDE SEQUENCE [LARGE SCALE GENOMIC DNA]</scope>
    <source>
        <strain evidence="9 10">DSM 16981</strain>
    </source>
</reference>
<evidence type="ECO:0000256" key="7">
    <source>
        <dbReference type="ARBA" id="ARBA00023014"/>
    </source>
</evidence>
<keyword evidence="3 8" id="KW-0949">S-adenosyl-L-methionine</keyword>
<dbReference type="EMBL" id="FNHQ01000018">
    <property type="protein sequence ID" value="SDM97658.1"/>
    <property type="molecule type" value="Genomic_DNA"/>
</dbReference>
<comment type="cofactor">
    <cofactor evidence="8">
        <name>[4Fe-4S] cluster</name>
        <dbReference type="ChEBI" id="CHEBI:49883"/>
    </cofactor>
    <text evidence="8">Binds 1 [4Fe-4S] cluster. The cluster is coordinated with 3 cysteines and an exchangeable S-adenosyl-L-methionine.</text>
</comment>
<proteinExistence type="inferred from homology"/>
<gene>
    <name evidence="9" type="ORF">SAMN05660299_01868</name>
</gene>
<dbReference type="OrthoDB" id="9781783at2"/>
<dbReference type="PANTHER" id="PTHR43075">
    <property type="entry name" value="FORMATE LYASE ACTIVATING ENZYME, PUTATIVE (AFU_ORTHOLOGUE AFUA_2G15630)-RELATED"/>
    <property type="match status" value="1"/>
</dbReference>
<accession>A0A1G9XLL5</accession>
<dbReference type="PIRSF" id="PIRSF004869">
    <property type="entry name" value="PflX_prd"/>
    <property type="match status" value="1"/>
</dbReference>
<evidence type="ECO:0000256" key="3">
    <source>
        <dbReference type="ARBA" id="ARBA00022691"/>
    </source>
</evidence>
<keyword evidence="9" id="KW-0456">Lyase</keyword>
<comment type="similarity">
    <text evidence="1">Belongs to the organic radical-activating enzymes family.</text>
</comment>
<dbReference type="GO" id="GO:0016829">
    <property type="term" value="F:lyase activity"/>
    <property type="evidence" value="ECO:0007669"/>
    <property type="project" value="UniProtKB-KW"/>
</dbReference>
<dbReference type="SUPFAM" id="SSF102114">
    <property type="entry name" value="Radical SAM enzymes"/>
    <property type="match status" value="1"/>
</dbReference>
<evidence type="ECO:0000256" key="6">
    <source>
        <dbReference type="ARBA" id="ARBA00023004"/>
    </source>
</evidence>
<evidence type="ECO:0000256" key="8">
    <source>
        <dbReference type="PIRSR" id="PIRSR004869-50"/>
    </source>
</evidence>
<evidence type="ECO:0000256" key="2">
    <source>
        <dbReference type="ARBA" id="ARBA00022485"/>
    </source>
</evidence>
<dbReference type="InterPro" id="IPR001989">
    <property type="entry name" value="Radical_activat_CS"/>
</dbReference>
<dbReference type="PANTHER" id="PTHR43075:SF1">
    <property type="entry name" value="FORMATE LYASE ACTIVATING ENZYME, PUTATIVE (AFU_ORTHOLOGUE AFUA_2G15630)-RELATED"/>
    <property type="match status" value="1"/>
</dbReference>
<name>A0A1G9XLL5_9FIRM</name>
<keyword evidence="9" id="KW-0670">Pyruvate</keyword>
<protein>
    <submittedName>
        <fullName evidence="9">Putative pyruvate formate lyase activating enzyme</fullName>
    </submittedName>
</protein>
<sequence>MNTQSPCNDCPRHCNIIRPETNAPGKAISGYCHSPLQPIVARAALHYWEEPCISGTKGSGTIFFTGCNLRCCFCQNADISRSDKQGKQITIQRLRQIYKELIAQGAHNINLVTPTPYIRAIIESLDSPIPIPVVYNCGGYETVETITALQGKIQIYLPDFKYIDASLSSTYSMASNYPEIAEKAILQMYEQVGPYELDAQGILKKGLIIRHLILPNCLDNTKRIIDWVASHFKKGQVLFSLMRQYTPCGNAYKYPKINRSLTDREYNKAEQYLFDSGIEDGFVQEKASASKMFIPSFDGTGV</sequence>
<keyword evidence="5" id="KW-0560">Oxidoreductase</keyword>
<dbReference type="SFLD" id="SFLDS00029">
    <property type="entry name" value="Radical_SAM"/>
    <property type="match status" value="1"/>
</dbReference>
<dbReference type="AlphaFoldDB" id="A0A1G9XLL5"/>
<evidence type="ECO:0000313" key="10">
    <source>
        <dbReference type="Proteomes" id="UP000199309"/>
    </source>
</evidence>
<dbReference type="InterPro" id="IPR016431">
    <property type="entry name" value="Pyrv-formate_lyase-activ_prd"/>
</dbReference>
<dbReference type="GO" id="GO:0016491">
    <property type="term" value="F:oxidoreductase activity"/>
    <property type="evidence" value="ECO:0007669"/>
    <property type="project" value="UniProtKB-KW"/>
</dbReference>
<dbReference type="InterPro" id="IPR040085">
    <property type="entry name" value="MJ0674-like"/>
</dbReference>
<evidence type="ECO:0000256" key="4">
    <source>
        <dbReference type="ARBA" id="ARBA00022723"/>
    </source>
</evidence>
<keyword evidence="2" id="KW-0004">4Fe-4S</keyword>
<feature type="binding site" evidence="8">
    <location>
        <position position="71"/>
    </location>
    <ligand>
        <name>[4Fe-4S] cluster</name>
        <dbReference type="ChEBI" id="CHEBI:49883"/>
        <note>4Fe-4S-S-AdoMet</note>
    </ligand>
</feature>
<dbReference type="Gene3D" id="3.20.20.70">
    <property type="entry name" value="Aldolase class I"/>
    <property type="match status" value="1"/>
</dbReference>
<keyword evidence="7 8" id="KW-0411">Iron-sulfur</keyword>
<dbReference type="GO" id="GO:0046872">
    <property type="term" value="F:metal ion binding"/>
    <property type="evidence" value="ECO:0007669"/>
    <property type="project" value="UniProtKB-KW"/>
</dbReference>
<keyword evidence="10" id="KW-1185">Reference proteome</keyword>
<keyword evidence="4 8" id="KW-0479">Metal-binding</keyword>
<feature type="binding site" evidence="8">
    <location>
        <position position="67"/>
    </location>
    <ligand>
        <name>[4Fe-4S] cluster</name>
        <dbReference type="ChEBI" id="CHEBI:49883"/>
        <note>4Fe-4S-S-AdoMet</note>
    </ligand>
</feature>
<feature type="binding site" evidence="8">
    <location>
        <position position="74"/>
    </location>
    <ligand>
        <name>[4Fe-4S] cluster</name>
        <dbReference type="ChEBI" id="CHEBI:49883"/>
        <note>4Fe-4S-S-AdoMet</note>
    </ligand>
</feature>
<evidence type="ECO:0000256" key="5">
    <source>
        <dbReference type="ARBA" id="ARBA00023002"/>
    </source>
</evidence>
<dbReference type="InterPro" id="IPR058240">
    <property type="entry name" value="rSAM_sf"/>
</dbReference>
<dbReference type="RefSeq" id="WP_091651012.1">
    <property type="nucleotide sequence ID" value="NZ_FNHQ01000018.1"/>
</dbReference>
<dbReference type="PROSITE" id="PS01087">
    <property type="entry name" value="RADICAL_ACTIVATING"/>
    <property type="match status" value="1"/>
</dbReference>
<dbReference type="InterPro" id="IPR013785">
    <property type="entry name" value="Aldolase_TIM"/>
</dbReference>
<dbReference type="SFLD" id="SFLDG01099">
    <property type="entry name" value="Uncharacterised_Radical_SAM_Su"/>
    <property type="match status" value="1"/>
</dbReference>
<evidence type="ECO:0000256" key="1">
    <source>
        <dbReference type="ARBA" id="ARBA00009777"/>
    </source>
</evidence>
<organism evidence="9 10">
    <name type="scientific">Megasphaera paucivorans</name>
    <dbReference type="NCBI Taxonomy" id="349095"/>
    <lineage>
        <taxon>Bacteria</taxon>
        <taxon>Bacillati</taxon>
        <taxon>Bacillota</taxon>
        <taxon>Negativicutes</taxon>
        <taxon>Veillonellales</taxon>
        <taxon>Veillonellaceae</taxon>
        <taxon>Megasphaera</taxon>
    </lineage>
</organism>
<dbReference type="Proteomes" id="UP000199309">
    <property type="component" value="Unassembled WGS sequence"/>
</dbReference>
<dbReference type="GO" id="GO:0051539">
    <property type="term" value="F:4 iron, 4 sulfur cluster binding"/>
    <property type="evidence" value="ECO:0007669"/>
    <property type="project" value="UniProtKB-KW"/>
</dbReference>
<evidence type="ECO:0000313" key="9">
    <source>
        <dbReference type="EMBL" id="SDM97658.1"/>
    </source>
</evidence>